<gene>
    <name evidence="1" type="ORF">Elusimicrob1349_0990</name>
</gene>
<proteinExistence type="predicted"/>
<organism evidence="1">
    <name type="scientific">uncultured Elusimicrobia bacterium</name>
    <dbReference type="NCBI Taxonomy" id="699876"/>
    <lineage>
        <taxon>Bacteria</taxon>
        <taxon>Pseudomonadati</taxon>
        <taxon>Elusimicrobiota</taxon>
        <taxon>Elusimicrobia</taxon>
        <taxon>environmental samples</taxon>
    </lineage>
</organism>
<evidence type="ECO:0000313" key="1">
    <source>
        <dbReference type="EMBL" id="QGT50629.1"/>
    </source>
</evidence>
<dbReference type="EMBL" id="MN577571">
    <property type="protein sequence ID" value="QGT50629.1"/>
    <property type="molecule type" value="Genomic_DNA"/>
</dbReference>
<reference evidence="1" key="1">
    <citation type="journal article" date="2020" name="J. ISSAAS">
        <title>Lactobacilli and other gastrointestinal microbiota of Peromyscus leucopus, reservoir host for agents of Lyme disease and other zoonoses in North America.</title>
        <authorList>
            <person name="Milovic A."/>
            <person name="Bassam K."/>
            <person name="Shao H."/>
            <person name="Chatzistamou I."/>
            <person name="Tufts D.M."/>
            <person name="Diuk-Wasser M."/>
            <person name="Barbour A.G."/>
        </authorList>
    </citation>
    <scope>NUCLEOTIDE SEQUENCE</scope>
    <source>
        <strain evidence="1">LL30</strain>
    </source>
</reference>
<sequence length="67" mass="7278">MNGNGTVFWIEGNKVKNGALIRWKWLACELAAAEVITPWGKTLDVLAEDVFLSKGAAMKEIAKMAGI</sequence>
<name>A0A650ELJ8_9BACT</name>
<accession>A0A650ELJ8</accession>
<dbReference type="AlphaFoldDB" id="A0A650ELJ8"/>
<protein>
    <submittedName>
        <fullName evidence="1">Uncharacterized protein</fullName>
    </submittedName>
</protein>